<organism evidence="2 3">
    <name type="scientific">Pseudocercospora musae</name>
    <dbReference type="NCBI Taxonomy" id="113226"/>
    <lineage>
        <taxon>Eukaryota</taxon>
        <taxon>Fungi</taxon>
        <taxon>Dikarya</taxon>
        <taxon>Ascomycota</taxon>
        <taxon>Pezizomycotina</taxon>
        <taxon>Dothideomycetes</taxon>
        <taxon>Dothideomycetidae</taxon>
        <taxon>Mycosphaerellales</taxon>
        <taxon>Mycosphaerellaceae</taxon>
        <taxon>Pseudocercospora</taxon>
    </lineage>
</organism>
<keyword evidence="3" id="KW-1185">Reference proteome</keyword>
<evidence type="ECO:0000313" key="2">
    <source>
        <dbReference type="EMBL" id="KXS99390.1"/>
    </source>
</evidence>
<reference evidence="2 3" key="1">
    <citation type="submission" date="2015-07" db="EMBL/GenBank/DDBJ databases">
        <title>Comparative genomics of the Sigatoka disease complex on banana suggests a link between parallel evolutionary changes in Pseudocercospora fijiensis and Pseudocercospora eumusae and increased virulence on the banana host.</title>
        <authorList>
            <person name="Chang T.-C."/>
            <person name="Salvucci A."/>
            <person name="Crous P.W."/>
            <person name="Stergiopoulos I."/>
        </authorList>
    </citation>
    <scope>NUCLEOTIDE SEQUENCE [LARGE SCALE GENOMIC DNA]</scope>
    <source>
        <strain evidence="2 3">CBS 116634</strain>
    </source>
</reference>
<feature type="compositionally biased region" description="Polar residues" evidence="1">
    <location>
        <begin position="336"/>
        <end position="354"/>
    </location>
</feature>
<dbReference type="AlphaFoldDB" id="A0A139HAC1"/>
<feature type="region of interest" description="Disordered" evidence="1">
    <location>
        <begin position="305"/>
        <end position="354"/>
    </location>
</feature>
<dbReference type="OrthoDB" id="3941385at2759"/>
<evidence type="ECO:0000256" key="1">
    <source>
        <dbReference type="SAM" id="MobiDB-lite"/>
    </source>
</evidence>
<proteinExistence type="predicted"/>
<feature type="compositionally biased region" description="Low complexity" evidence="1">
    <location>
        <begin position="312"/>
        <end position="335"/>
    </location>
</feature>
<sequence length="354" mass="37638">MALPFALTASSISGYPTYTPLSSPTFTCPNCFFGATSATLYSFPYTAVATITEHVFPIVGIYPNGTTCTDYSTSTNFPTITDPYLLNGPTFTDKSQMTWTVANYSMAYPNTYVQYLGFERDSFTATPEIVAGVSVCTGTLSSTAVQLPAQTTAASFIYPLTVTPSTTISDKTLYFSVPLASRLVEYLGGLARDPVCLGLESIKQCAALRTSYANFRGPVDAPTLTLCDTTYSTVAASAPTTSTGAVYPTYPLPPVSSVTTILHCSFVKQLDVAIKAANDDLRGEAAMSPCTTVLHQTEEPRTTAFTVSEPGSSTSHPSTSTSSWTSSTRARNSSRIFSTVSGSQPIKPSMSQHV</sequence>
<evidence type="ECO:0000313" key="3">
    <source>
        <dbReference type="Proteomes" id="UP000073492"/>
    </source>
</evidence>
<dbReference type="EMBL" id="LFZO01000713">
    <property type="protein sequence ID" value="KXS99391.1"/>
    <property type="molecule type" value="Genomic_DNA"/>
</dbReference>
<name>A0A139HAC1_9PEZI</name>
<dbReference type="EMBL" id="LFZO01000713">
    <property type="protein sequence ID" value="KXS99390.1"/>
    <property type="molecule type" value="Genomic_DNA"/>
</dbReference>
<gene>
    <name evidence="2" type="ORF">AC579_8800</name>
</gene>
<accession>A0A139HAC1</accession>
<dbReference type="Proteomes" id="UP000073492">
    <property type="component" value="Unassembled WGS sequence"/>
</dbReference>
<protein>
    <submittedName>
        <fullName evidence="2">Uncharacterized protein</fullName>
    </submittedName>
</protein>
<comment type="caution">
    <text evidence="2">The sequence shown here is derived from an EMBL/GenBank/DDBJ whole genome shotgun (WGS) entry which is preliminary data.</text>
</comment>